<evidence type="ECO:0000256" key="1">
    <source>
        <dbReference type="SAM" id="SignalP"/>
    </source>
</evidence>
<keyword evidence="1" id="KW-0732">Signal</keyword>
<evidence type="ECO:0000313" key="3">
    <source>
        <dbReference type="Proteomes" id="UP000005435"/>
    </source>
</evidence>
<dbReference type="AlphaFoldDB" id="G8LVE4"/>
<dbReference type="HOGENOM" id="CLU_1044727_0_0_9"/>
<dbReference type="Proteomes" id="UP000005435">
    <property type="component" value="Chromosome"/>
</dbReference>
<proteinExistence type="predicted"/>
<reference evidence="3" key="1">
    <citation type="submission" date="2011-12" db="EMBL/GenBank/DDBJ databases">
        <title>Complete sequence of Clostridium clariflavum DSM 19732.</title>
        <authorList>
            <consortium name="US DOE Joint Genome Institute"/>
            <person name="Lucas S."/>
            <person name="Han J."/>
            <person name="Lapidus A."/>
            <person name="Cheng J.-F."/>
            <person name="Goodwin L."/>
            <person name="Pitluck S."/>
            <person name="Peters L."/>
            <person name="Teshima H."/>
            <person name="Detter J.C."/>
            <person name="Han C."/>
            <person name="Tapia R."/>
            <person name="Land M."/>
            <person name="Hauser L."/>
            <person name="Kyrpides N."/>
            <person name="Ivanova N."/>
            <person name="Pagani I."/>
            <person name="Kitzmiller T."/>
            <person name="Lynd L."/>
            <person name="Izquierdo J."/>
            <person name="Woyke T."/>
        </authorList>
    </citation>
    <scope>NUCLEOTIDE SEQUENCE [LARGE SCALE GENOMIC DNA]</scope>
    <source>
        <strain evidence="3">DSM 19732 / NBRC 101661 / EBR45</strain>
    </source>
</reference>
<name>G8LVE4_ACECE</name>
<dbReference type="RefSeq" id="WP_014255114.1">
    <property type="nucleotide sequence ID" value="NC_016627.1"/>
</dbReference>
<dbReference type="OrthoDB" id="1738147at2"/>
<dbReference type="KEGG" id="ccl:Clocl_1931"/>
<keyword evidence="3" id="KW-1185">Reference proteome</keyword>
<feature type="signal peptide" evidence="1">
    <location>
        <begin position="1"/>
        <end position="19"/>
    </location>
</feature>
<evidence type="ECO:0008006" key="4">
    <source>
        <dbReference type="Google" id="ProtNLM"/>
    </source>
</evidence>
<gene>
    <name evidence="2" type="ordered locus">Clocl_1931</name>
</gene>
<dbReference type="eggNOG" id="ENOG5032TC6">
    <property type="taxonomic scope" value="Bacteria"/>
</dbReference>
<protein>
    <recommendedName>
        <fullName evidence="4">Adhesin domain-containing protein</fullName>
    </recommendedName>
</protein>
<dbReference type="PROSITE" id="PS51257">
    <property type="entry name" value="PROKAR_LIPOPROTEIN"/>
    <property type="match status" value="1"/>
</dbReference>
<reference evidence="2 3" key="2">
    <citation type="journal article" date="2012" name="Stand. Genomic Sci.">
        <title>Complete Genome Sequence of Clostridium clariflavum DSM 19732.</title>
        <authorList>
            <person name="Izquierdo J.A."/>
            <person name="Goodwin L."/>
            <person name="Davenport K.W."/>
            <person name="Teshima H."/>
            <person name="Bruce D."/>
            <person name="Detter C."/>
            <person name="Tapia R."/>
            <person name="Han S."/>
            <person name="Land M."/>
            <person name="Hauser L."/>
            <person name="Jeffries C.D."/>
            <person name="Han J."/>
            <person name="Pitluck S."/>
            <person name="Nolan M."/>
            <person name="Chen A."/>
            <person name="Huntemann M."/>
            <person name="Mavromatis K."/>
            <person name="Mikhailova N."/>
            <person name="Liolios K."/>
            <person name="Woyke T."/>
            <person name="Lynd L.R."/>
        </authorList>
    </citation>
    <scope>NUCLEOTIDE SEQUENCE [LARGE SCALE GENOMIC DNA]</scope>
    <source>
        <strain evidence="3">DSM 19732 / NBRC 101661 / EBR45</strain>
    </source>
</reference>
<feature type="chain" id="PRO_5003511534" description="Adhesin domain-containing protein" evidence="1">
    <location>
        <begin position="20"/>
        <end position="284"/>
    </location>
</feature>
<evidence type="ECO:0000313" key="2">
    <source>
        <dbReference type="EMBL" id="AEV68533.1"/>
    </source>
</evidence>
<sequence length="284" mass="32275" precursor="true">MRYKAIILFFMMFTLSACGITQWKNDIEIKKSSYSEKTVDARGKFNFDISCDMANISIYTWKRDEIKFEMATKLNGKFKKELTDKKPGNFDIDIKTDDNTVFLKSIYKRGNSDNINAVAEYTIYMPKSIDNMNFKVDNGKIKLLDDFRGTLNAELDNTDIEINRFDGVLNISGDKGNVKISGGKISGSSKVVKKEGNISIKSEFDLNGEYELYTSLGHIDLLIPADTKIDFETVGELTKNEFKKNVHEVTLERKGFEQSYGKYDGKPPKVRVKSDLGKISIGKY</sequence>
<dbReference type="STRING" id="720554.Clocl_1931"/>
<organism evidence="2 3">
    <name type="scientific">Acetivibrio clariflavus (strain DSM 19732 / NBRC 101661 / EBR45)</name>
    <name type="common">Clostridium clariflavum</name>
    <dbReference type="NCBI Taxonomy" id="720554"/>
    <lineage>
        <taxon>Bacteria</taxon>
        <taxon>Bacillati</taxon>
        <taxon>Bacillota</taxon>
        <taxon>Clostridia</taxon>
        <taxon>Eubacteriales</taxon>
        <taxon>Oscillospiraceae</taxon>
        <taxon>Acetivibrio</taxon>
    </lineage>
</organism>
<dbReference type="EMBL" id="CP003065">
    <property type="protein sequence ID" value="AEV68533.1"/>
    <property type="molecule type" value="Genomic_DNA"/>
</dbReference>
<accession>G8LVE4</accession>